<dbReference type="InterPro" id="IPR011611">
    <property type="entry name" value="PfkB_dom"/>
</dbReference>
<reference evidence="10" key="1">
    <citation type="submission" date="2018-06" db="EMBL/GenBank/DDBJ databases">
        <authorList>
            <person name="Zhirakovskaya E."/>
        </authorList>
    </citation>
    <scope>NUCLEOTIDE SEQUENCE</scope>
</reference>
<dbReference type="PANTHER" id="PTHR46969">
    <property type="entry name" value="BIFUNCTIONAL PROTEIN HLDE"/>
    <property type="match status" value="1"/>
</dbReference>
<evidence type="ECO:0000313" key="10">
    <source>
        <dbReference type="EMBL" id="VAX14604.1"/>
    </source>
</evidence>
<proteinExistence type="predicted"/>
<evidence type="ECO:0000256" key="6">
    <source>
        <dbReference type="ARBA" id="ARBA00023268"/>
    </source>
</evidence>
<dbReference type="InterPro" id="IPR004821">
    <property type="entry name" value="Cyt_trans-like"/>
</dbReference>
<evidence type="ECO:0000256" key="7">
    <source>
        <dbReference type="ARBA" id="ARBA00023277"/>
    </source>
</evidence>
<dbReference type="AlphaFoldDB" id="A0A3B1BRY2"/>
<evidence type="ECO:0000256" key="1">
    <source>
        <dbReference type="ARBA" id="ARBA00002319"/>
    </source>
</evidence>
<dbReference type="InterPro" id="IPR002173">
    <property type="entry name" value="Carboh/pur_kinase_PfkB_CS"/>
</dbReference>
<dbReference type="Pfam" id="PF00294">
    <property type="entry name" value="PfkB"/>
    <property type="match status" value="1"/>
</dbReference>
<gene>
    <name evidence="10" type="ORF">MNBD_GAMMA24-954</name>
</gene>
<protein>
    <submittedName>
        <fullName evidence="10">Cytidyltransferase-related domain</fullName>
    </submittedName>
</protein>
<sequence>MDDTSYKIMNINDSAIDGLFDKLNRVVVCYGHFNVIHPGHMRYLKYAHTLGETLVVALQDDAALIEAGANNYFPESERAEGISSLHIVDHVVILEHGQLSAFIMQVQPDVLVLGSEHESEQNEQMDLAISVIEECGGKVVFHAGETNYATADLLYIGQDELEQEKINLFKKACRNQNIEIQSLNRRLEQIKNTSLLVIGDTIVDQYVACDALGMSAEAPVLVVRELESREFVGGAAIVASHIQALGANCHYISVVGDDVYADLVHGELEKQGVKSYLVSDTSRPTTYKIRYMVENQKLFRVTKLKEHKLSATVESEIIEKINELAPELDGILVSDFVYGVITSKILKTIQSVSREYGLKIFGDIQCSSQMGKVTKFKDFHLVFPTEREARYALDNVTDGIEWIANKLLDELSAGEVIVKLGSDGFIAYSKQADEFVVRQHYPALSVNPVDVTGAGDSLLAAMSASISSGSSLMEASAIGACMAALAVREVGNLPISGEQLKNYMSRVCP</sequence>
<dbReference type="EMBL" id="UOFZ01000185">
    <property type="protein sequence ID" value="VAX14604.1"/>
    <property type="molecule type" value="Genomic_DNA"/>
</dbReference>
<dbReference type="InterPro" id="IPR014729">
    <property type="entry name" value="Rossmann-like_a/b/a_fold"/>
</dbReference>
<evidence type="ECO:0000256" key="4">
    <source>
        <dbReference type="ARBA" id="ARBA00022679"/>
    </source>
</evidence>
<evidence type="ECO:0000256" key="2">
    <source>
        <dbReference type="ARBA" id="ARBA00003753"/>
    </source>
</evidence>
<dbReference type="InterPro" id="IPR029056">
    <property type="entry name" value="Ribokinase-like"/>
</dbReference>
<keyword evidence="4 10" id="KW-0808">Transferase</keyword>
<evidence type="ECO:0000259" key="9">
    <source>
        <dbReference type="Pfam" id="PF01467"/>
    </source>
</evidence>
<dbReference type="GO" id="GO:0016773">
    <property type="term" value="F:phosphotransferase activity, alcohol group as acceptor"/>
    <property type="evidence" value="ECO:0007669"/>
    <property type="project" value="InterPro"/>
</dbReference>
<feature type="domain" description="Carbohydrate kinase PfkB" evidence="8">
    <location>
        <begin position="193"/>
        <end position="491"/>
    </location>
</feature>
<comment type="pathway">
    <text evidence="3">Bacterial outer membrane biogenesis; LPS core biosynthesis.</text>
</comment>
<evidence type="ECO:0000256" key="3">
    <source>
        <dbReference type="ARBA" id="ARBA00004713"/>
    </source>
</evidence>
<keyword evidence="7" id="KW-0119">Carbohydrate metabolism</keyword>
<dbReference type="GO" id="GO:0009244">
    <property type="term" value="P:lipopolysaccharide core region biosynthetic process"/>
    <property type="evidence" value="ECO:0007669"/>
    <property type="project" value="UniProtKB-UniPathway"/>
</dbReference>
<keyword evidence="6" id="KW-0511">Multifunctional enzyme</keyword>
<name>A0A3B1BRY2_9ZZZZ</name>
<dbReference type="PROSITE" id="PS00584">
    <property type="entry name" value="PFKB_KINASES_2"/>
    <property type="match status" value="1"/>
</dbReference>
<comment type="function">
    <text evidence="1">Catalyzes the phosphorylation of D-glycero-D-manno-heptose 7-phosphate at the C-1 position to selectively form D-glycero-beta-D-manno-heptose-1,7-bisphosphate.</text>
</comment>
<comment type="function">
    <text evidence="2">Catalyzes the ADP transfer from ATP to D-glycero-beta-D-manno-heptose 1-phosphate, yielding ADP-D-glycero-beta-D-manno-heptose.</text>
</comment>
<dbReference type="UniPathway" id="UPA00958"/>
<dbReference type="PANTHER" id="PTHR46969:SF1">
    <property type="entry name" value="BIFUNCTIONAL PROTEIN HLDE"/>
    <property type="match status" value="1"/>
</dbReference>
<dbReference type="InterPro" id="IPR011913">
    <property type="entry name" value="RfaE_dom_I"/>
</dbReference>
<dbReference type="SUPFAM" id="SSF53613">
    <property type="entry name" value="Ribokinase-like"/>
    <property type="match status" value="1"/>
</dbReference>
<feature type="domain" description="Cytidyltransferase-like" evidence="9">
    <location>
        <begin position="28"/>
        <end position="116"/>
    </location>
</feature>
<keyword evidence="5" id="KW-0418">Kinase</keyword>
<dbReference type="NCBIfam" id="TIGR00125">
    <property type="entry name" value="cyt_tran_rel"/>
    <property type="match status" value="1"/>
</dbReference>
<dbReference type="Gene3D" id="3.40.50.620">
    <property type="entry name" value="HUPs"/>
    <property type="match status" value="1"/>
</dbReference>
<dbReference type="CDD" id="cd01172">
    <property type="entry name" value="RfaE_like"/>
    <property type="match status" value="1"/>
</dbReference>
<dbReference type="Pfam" id="PF01467">
    <property type="entry name" value="CTP_transf_like"/>
    <property type="match status" value="1"/>
</dbReference>
<dbReference type="GO" id="GO:0033786">
    <property type="term" value="F:heptose-1-phosphate adenylyltransferase activity"/>
    <property type="evidence" value="ECO:0007669"/>
    <property type="project" value="TreeGrafter"/>
</dbReference>
<organism evidence="10">
    <name type="scientific">hydrothermal vent metagenome</name>
    <dbReference type="NCBI Taxonomy" id="652676"/>
    <lineage>
        <taxon>unclassified sequences</taxon>
        <taxon>metagenomes</taxon>
        <taxon>ecological metagenomes</taxon>
    </lineage>
</organism>
<evidence type="ECO:0000256" key="5">
    <source>
        <dbReference type="ARBA" id="ARBA00022777"/>
    </source>
</evidence>
<evidence type="ECO:0000259" key="8">
    <source>
        <dbReference type="Pfam" id="PF00294"/>
    </source>
</evidence>
<dbReference type="SUPFAM" id="SSF52374">
    <property type="entry name" value="Nucleotidylyl transferase"/>
    <property type="match status" value="1"/>
</dbReference>
<accession>A0A3B1BRY2</accession>
<dbReference type="GO" id="GO:0005829">
    <property type="term" value="C:cytosol"/>
    <property type="evidence" value="ECO:0007669"/>
    <property type="project" value="TreeGrafter"/>
</dbReference>
<dbReference type="Gene3D" id="3.40.1190.20">
    <property type="match status" value="1"/>
</dbReference>
<dbReference type="GO" id="GO:0033785">
    <property type="term" value="F:heptose 7-phosphate kinase activity"/>
    <property type="evidence" value="ECO:0007669"/>
    <property type="project" value="TreeGrafter"/>
</dbReference>